<evidence type="ECO:0000256" key="1">
    <source>
        <dbReference type="SAM" id="MobiDB-lite"/>
    </source>
</evidence>
<dbReference type="EMBL" id="BKCJ010425547">
    <property type="protein sequence ID" value="GFA44672.1"/>
    <property type="molecule type" value="Genomic_DNA"/>
</dbReference>
<feature type="region of interest" description="Disordered" evidence="1">
    <location>
        <begin position="47"/>
        <end position="66"/>
    </location>
</feature>
<name>A0A699JL68_TANCI</name>
<dbReference type="AlphaFoldDB" id="A0A699JL68"/>
<reference evidence="2" key="1">
    <citation type="journal article" date="2019" name="Sci. Rep.">
        <title>Draft genome of Tanacetum cinerariifolium, the natural source of mosquito coil.</title>
        <authorList>
            <person name="Yamashiro T."/>
            <person name="Shiraishi A."/>
            <person name="Satake H."/>
            <person name="Nakayama K."/>
        </authorList>
    </citation>
    <scope>NUCLEOTIDE SEQUENCE</scope>
</reference>
<protein>
    <recommendedName>
        <fullName evidence="3">Reverse transcriptase domain-containing protein</fullName>
    </recommendedName>
</protein>
<feature type="region of interest" description="Disordered" evidence="1">
    <location>
        <begin position="92"/>
        <end position="172"/>
    </location>
</feature>
<comment type="caution">
    <text evidence="2">The sequence shown here is derived from an EMBL/GenBank/DDBJ whole genome shotgun (WGS) entry which is preliminary data.</text>
</comment>
<feature type="compositionally biased region" description="Acidic residues" evidence="1">
    <location>
        <begin position="115"/>
        <end position="129"/>
    </location>
</feature>
<accession>A0A699JL68</accession>
<gene>
    <name evidence="2" type="ORF">Tci_616644</name>
</gene>
<feature type="compositionally biased region" description="Pro residues" evidence="1">
    <location>
        <begin position="50"/>
        <end position="65"/>
    </location>
</feature>
<sequence length="381" mass="42740">MSDSEDSTVTYTKVSSLFEDLSDIRSPRVDELPMMPQDPYSYVEATLQAPPSPDYVPGPEHPPSPAYASEFVLKPVYLEFMPPEDNVLLAEEQPLPVAISPTTDSPRYIPKEDPKEDLEEDDKDPEEDPANYPTDKEGEEEEESSEDDDDDEEEDEEAEEEEHLASADFVPPPIHRVTARMLRAKSPSTSHLPPPIVLLNAKVSMAMLRATAPSMYILAPRLETPPSRTPPLLPIPLHASSPPLLLPSTRHRVDVPEVILPLQKRLCIAQGLRFEVDKSSLAPTSRPTGGFKADYEFVSTLDDEIRHDTGEIYRRLYDAQDDRLLMSGQLNMLRKDRRANARTARLMECEARLSPEAWVQSIDSSDTARVKVMSLRTTLLA</sequence>
<feature type="compositionally biased region" description="Acidic residues" evidence="1">
    <location>
        <begin position="137"/>
        <end position="162"/>
    </location>
</feature>
<proteinExistence type="predicted"/>
<organism evidence="2">
    <name type="scientific">Tanacetum cinerariifolium</name>
    <name type="common">Dalmatian daisy</name>
    <name type="synonym">Chrysanthemum cinerariifolium</name>
    <dbReference type="NCBI Taxonomy" id="118510"/>
    <lineage>
        <taxon>Eukaryota</taxon>
        <taxon>Viridiplantae</taxon>
        <taxon>Streptophyta</taxon>
        <taxon>Embryophyta</taxon>
        <taxon>Tracheophyta</taxon>
        <taxon>Spermatophyta</taxon>
        <taxon>Magnoliopsida</taxon>
        <taxon>eudicotyledons</taxon>
        <taxon>Gunneridae</taxon>
        <taxon>Pentapetalae</taxon>
        <taxon>asterids</taxon>
        <taxon>campanulids</taxon>
        <taxon>Asterales</taxon>
        <taxon>Asteraceae</taxon>
        <taxon>Asteroideae</taxon>
        <taxon>Anthemideae</taxon>
        <taxon>Anthemidinae</taxon>
        <taxon>Tanacetum</taxon>
    </lineage>
</organism>
<evidence type="ECO:0008006" key="3">
    <source>
        <dbReference type="Google" id="ProtNLM"/>
    </source>
</evidence>
<evidence type="ECO:0000313" key="2">
    <source>
        <dbReference type="EMBL" id="GFA44672.1"/>
    </source>
</evidence>